<dbReference type="Gene3D" id="1.10.10.10">
    <property type="entry name" value="Winged helix-like DNA-binding domain superfamily/Winged helix DNA-binding domain"/>
    <property type="match status" value="1"/>
</dbReference>
<name>A0AAD8EPG8_DIPPU</name>
<dbReference type="InterPro" id="IPR036388">
    <property type="entry name" value="WH-like_DNA-bd_sf"/>
</dbReference>
<comment type="caution">
    <text evidence="1">The sequence shown here is derived from an EMBL/GenBank/DDBJ whole genome shotgun (WGS) entry which is preliminary data.</text>
</comment>
<sequence>MEDLVVTRDDIACAYIKVGQKAKDLMTGHCKIMFPMRGSTSKAQDMGISKASSSAKSSSDIPEVQALHEVCYHELIDVCRCIADSLGVNSSSIMNVQAIRAMSQILPETAERN</sequence>
<dbReference type="EMBL" id="JASPKZ010001777">
    <property type="protein sequence ID" value="KAJ9597117.1"/>
    <property type="molecule type" value="Genomic_DNA"/>
</dbReference>
<feature type="non-terminal residue" evidence="1">
    <location>
        <position position="113"/>
    </location>
</feature>
<reference evidence="1" key="2">
    <citation type="submission" date="2023-05" db="EMBL/GenBank/DDBJ databases">
        <authorList>
            <person name="Fouks B."/>
        </authorList>
    </citation>
    <scope>NUCLEOTIDE SEQUENCE</scope>
    <source>
        <strain evidence="1">Stay&amp;Tobe</strain>
        <tissue evidence="1">Testes</tissue>
    </source>
</reference>
<dbReference type="AlphaFoldDB" id="A0AAD8EPG8"/>
<organism evidence="1 2">
    <name type="scientific">Diploptera punctata</name>
    <name type="common">Pacific beetle cockroach</name>
    <dbReference type="NCBI Taxonomy" id="6984"/>
    <lineage>
        <taxon>Eukaryota</taxon>
        <taxon>Metazoa</taxon>
        <taxon>Ecdysozoa</taxon>
        <taxon>Arthropoda</taxon>
        <taxon>Hexapoda</taxon>
        <taxon>Insecta</taxon>
        <taxon>Pterygota</taxon>
        <taxon>Neoptera</taxon>
        <taxon>Polyneoptera</taxon>
        <taxon>Dictyoptera</taxon>
        <taxon>Blattodea</taxon>
        <taxon>Blaberoidea</taxon>
        <taxon>Blaberidae</taxon>
        <taxon>Diplopterinae</taxon>
        <taxon>Diploptera</taxon>
    </lineage>
</organism>
<keyword evidence="2" id="KW-1185">Reference proteome</keyword>
<dbReference type="Proteomes" id="UP001233999">
    <property type="component" value="Unassembled WGS sequence"/>
</dbReference>
<reference evidence="1" key="1">
    <citation type="journal article" date="2023" name="IScience">
        <title>Live-bearing cockroach genome reveals convergent evolutionary mechanisms linked to viviparity in insects and beyond.</title>
        <authorList>
            <person name="Fouks B."/>
            <person name="Harrison M.C."/>
            <person name="Mikhailova A.A."/>
            <person name="Marchal E."/>
            <person name="English S."/>
            <person name="Carruthers M."/>
            <person name="Jennings E.C."/>
            <person name="Chiamaka E.L."/>
            <person name="Frigard R.A."/>
            <person name="Pippel M."/>
            <person name="Attardo G.M."/>
            <person name="Benoit J.B."/>
            <person name="Bornberg-Bauer E."/>
            <person name="Tobe S.S."/>
        </authorList>
    </citation>
    <scope>NUCLEOTIDE SEQUENCE</scope>
    <source>
        <strain evidence="1">Stay&amp;Tobe</strain>
    </source>
</reference>
<protein>
    <submittedName>
        <fullName evidence="1">Uncharacterized protein</fullName>
    </submittedName>
</protein>
<gene>
    <name evidence="1" type="ORF">L9F63_026994</name>
</gene>
<dbReference type="Gene3D" id="1.10.150.80">
    <property type="entry name" value="HRDC domain"/>
    <property type="match status" value="1"/>
</dbReference>
<dbReference type="InterPro" id="IPR044876">
    <property type="entry name" value="HRDC_dom_sf"/>
</dbReference>
<evidence type="ECO:0000313" key="1">
    <source>
        <dbReference type="EMBL" id="KAJ9597117.1"/>
    </source>
</evidence>
<evidence type="ECO:0000313" key="2">
    <source>
        <dbReference type="Proteomes" id="UP001233999"/>
    </source>
</evidence>
<proteinExistence type="predicted"/>
<accession>A0AAD8EPG8</accession>